<organism evidence="7 8">
    <name type="scientific">Galleria mellonella</name>
    <name type="common">Greater wax moth</name>
    <dbReference type="NCBI Taxonomy" id="7137"/>
    <lineage>
        <taxon>Eukaryota</taxon>
        <taxon>Metazoa</taxon>
        <taxon>Ecdysozoa</taxon>
        <taxon>Arthropoda</taxon>
        <taxon>Hexapoda</taxon>
        <taxon>Insecta</taxon>
        <taxon>Pterygota</taxon>
        <taxon>Neoptera</taxon>
        <taxon>Endopterygota</taxon>
        <taxon>Lepidoptera</taxon>
        <taxon>Glossata</taxon>
        <taxon>Ditrysia</taxon>
        <taxon>Pyraloidea</taxon>
        <taxon>Pyralidae</taxon>
        <taxon>Galleriinae</taxon>
        <taxon>Galleria</taxon>
    </lineage>
</organism>
<feature type="domain" description="RBD" evidence="6">
    <location>
        <begin position="977"/>
        <end position="1051"/>
    </location>
</feature>
<keyword evidence="1" id="KW-0343">GTPase activation</keyword>
<feature type="compositionally biased region" description="Basic and acidic residues" evidence="2">
    <location>
        <begin position="663"/>
        <end position="679"/>
    </location>
</feature>
<dbReference type="SUPFAM" id="SSF50729">
    <property type="entry name" value="PH domain-like"/>
    <property type="match status" value="1"/>
</dbReference>
<dbReference type="InterPro" id="IPR003116">
    <property type="entry name" value="RBD_dom"/>
</dbReference>
<dbReference type="Pfam" id="PF02196">
    <property type="entry name" value="RBD"/>
    <property type="match status" value="1"/>
</dbReference>
<dbReference type="InterPro" id="IPR036034">
    <property type="entry name" value="PDZ_sf"/>
</dbReference>
<feature type="compositionally biased region" description="Basic residues" evidence="2">
    <location>
        <begin position="115"/>
        <end position="129"/>
    </location>
</feature>
<feature type="compositionally biased region" description="Pro residues" evidence="2">
    <location>
        <begin position="1484"/>
        <end position="1510"/>
    </location>
</feature>
<dbReference type="Pfam" id="PF00595">
    <property type="entry name" value="PDZ"/>
    <property type="match status" value="1"/>
</dbReference>
<accession>A0ABM3MYX4</accession>
<evidence type="ECO:0000259" key="3">
    <source>
        <dbReference type="PROSITE" id="PS01179"/>
    </source>
</evidence>
<dbReference type="Gene3D" id="3.10.20.90">
    <property type="entry name" value="Phosphatidylinositol 3-kinase Catalytic Subunit, Chain A, domain 1"/>
    <property type="match status" value="1"/>
</dbReference>
<dbReference type="Gene3D" id="2.30.29.30">
    <property type="entry name" value="Pleckstrin-homology domain (PH domain)/Phosphotyrosine-binding domain (PTB)"/>
    <property type="match status" value="1"/>
</dbReference>
<reference evidence="8" key="1">
    <citation type="submission" date="2025-08" db="UniProtKB">
        <authorList>
            <consortium name="RefSeq"/>
        </authorList>
    </citation>
    <scope>IDENTIFICATION</scope>
    <source>
        <tissue evidence="8">Whole larvae</tissue>
    </source>
</reference>
<sequence>MVPQQQRRRRRRAALPRTTERRLVVARGAGGFGFTIAGQRPCVVSAVASGGPAERAGLRAGDALLAVDGASVARAPHASVARLVAAAPGAISLSVAPRESPPTDTEDTEPDERARTRRRHPPPRRRPQMVHHPGCHAAASSTLGVNEILQNLSRAQLTPSHVARLECRAVVGYLGTIETPQAANNAAPSNVRTAVRKLRQERRPAAPVLLSVLPNSLLLRRPTGQILAQYQRERIVYAGCGSDADRRYFGLVTSAEPTEEEASHSCHIFAVDPRMAEHEAHTARAREFQIVCTRDPVAERCLEFPPSAEYVVGVIRGMYSLPAENCSSPNLQQISKLAVKGDSPMLGNFSRCNRPVFRVPRDRRPCRHEDARIEGQEFVANSPQPSNHSEVTTTSSNSDSGIGFHNDCRNIADRILVVDFAQQAPPNRFRQDMPRRPIGLVGCSSFDADGSFLSNTTPVVDGFGGQGRPLNLDDVIINTNDPQTVRHVSPRNEDDNYNYNNIYGNIPSSSKAFSNGVVYDQVYTENEGDHYEFISQQLDVDLDVDRVAEKFNSVEIYEERSRQPPDWQSNESVENVTVISGGTSKASMDSVSVYSSRSHEEARPVRRKHLQASLDDMLVIGMRDPPPKNKDDDNFVHPATVKSKVRKSLKPLNLLSRTKHMLSGREREREREKEKEARRRALSASAGDAADGQRPDLALPAAASEPDLRDTQSEQSSPFRRWTTGSGAGSSYRHHDHRNMYNKQMSEGAAPAAAASGGVARWSLGLEQLLADPAGAAAFAHFLSKEFAAENIRFWWSCEQYSATEDAAKRAALANEIWQRHLAEGASEPVNVDAAARRAAALRLYQEPSPVDLFQQAQKQIFNVMKFDSYPRFLRSAEHAECARADLRGLPSPFLTATTAATTGGTDGAASPSAKLKKSASNASERRRSGGASLLPWKLRAPSRDRGHHPPADSPPPPPPPVTDVVKSSQLAAGQCSLCRVVLPDGATSVVGVQESLTVRRLVDRLLQRRNLVCTTYDVLLKEGNQVCGTPVELAAPSAVLGGREAVVERRAAVRLELGGRVLHVRARASRRLRHVLRPVLQRYQPRRAAARRVLRDGLHVHPDTLMQVCLSARPPACYLCAACCGPCCSATSRAAPPRAACCATGCTCTPTRSCRSVCPPARPPATCVLHAAARAAALPAAPRRRAPTRCCATCAARAPRHAHAGLSVRPPARLLPVCCMLRPVLQRYQPRRAAARRVLRDGLHVHPDTLMQVCLSARPPACYLCAACCGPCCSATSRAAPPRAACCATGCTPRRRAPRAPRHAHAGLSVRPPARLLPVCCMLRPVLQRYQPRRAAARRVLRDGLHVHPDTLMQELDGARLQVVEVAEAADGECAADDRDDDGDSLSDLALRLHDDDAQSVSTCCSARAPSPPPPSSAGAACSGPASSGLVSSGPASSAGPASSGRVRAALRPGPPLHHHPPDFLENLRETQRQRLHSKDGPLPSPPSPSARPPPPLPPKPPQRTPTVV</sequence>
<feature type="compositionally biased region" description="Polar residues" evidence="2">
    <location>
        <begin position="379"/>
        <end position="400"/>
    </location>
</feature>
<feature type="compositionally biased region" description="Basic and acidic residues" evidence="2">
    <location>
        <begin position="942"/>
        <end position="951"/>
    </location>
</feature>
<feature type="region of interest" description="Disordered" evidence="2">
    <location>
        <begin position="620"/>
        <end position="735"/>
    </location>
</feature>
<dbReference type="InterPro" id="IPR044926">
    <property type="entry name" value="RGS_subdomain_2"/>
</dbReference>
<dbReference type="InterPro" id="IPR016137">
    <property type="entry name" value="RGS"/>
</dbReference>
<dbReference type="Gene3D" id="1.10.167.10">
    <property type="entry name" value="Regulator of G-protein Signalling 4, domain 2"/>
    <property type="match status" value="1"/>
</dbReference>
<evidence type="ECO:0000259" key="5">
    <source>
        <dbReference type="PROSITE" id="PS50132"/>
    </source>
</evidence>
<dbReference type="PROSITE" id="PS50898">
    <property type="entry name" value="RBD"/>
    <property type="match status" value="1"/>
</dbReference>
<dbReference type="RefSeq" id="XP_052756544.1">
    <property type="nucleotide sequence ID" value="XM_052900584.1"/>
</dbReference>
<evidence type="ECO:0000313" key="8">
    <source>
        <dbReference type="RefSeq" id="XP_052756544.1"/>
    </source>
</evidence>
<dbReference type="InterPro" id="IPR036305">
    <property type="entry name" value="RGS_sf"/>
</dbReference>
<evidence type="ECO:0000313" key="7">
    <source>
        <dbReference type="Proteomes" id="UP001652740"/>
    </source>
</evidence>
<feature type="compositionally biased region" description="Basic and acidic residues" evidence="2">
    <location>
        <begin position="1461"/>
        <end position="1481"/>
    </location>
</feature>
<evidence type="ECO:0000259" key="6">
    <source>
        <dbReference type="PROSITE" id="PS50898"/>
    </source>
</evidence>
<dbReference type="PRINTS" id="PR01301">
    <property type="entry name" value="RGSPROTEIN"/>
</dbReference>
<dbReference type="Gene3D" id="2.30.42.10">
    <property type="match status" value="1"/>
</dbReference>
<dbReference type="SMART" id="SM00315">
    <property type="entry name" value="RGS"/>
    <property type="match status" value="1"/>
</dbReference>
<evidence type="ECO:0000259" key="4">
    <source>
        <dbReference type="PROSITE" id="PS50106"/>
    </source>
</evidence>
<evidence type="ECO:0000256" key="1">
    <source>
        <dbReference type="ARBA" id="ARBA00022468"/>
    </source>
</evidence>
<keyword evidence="7" id="KW-1185">Reference proteome</keyword>
<dbReference type="GeneID" id="113522272"/>
<evidence type="ECO:0000256" key="2">
    <source>
        <dbReference type="SAM" id="MobiDB-lite"/>
    </source>
</evidence>
<dbReference type="SMART" id="SM00228">
    <property type="entry name" value="PDZ"/>
    <property type="match status" value="1"/>
</dbReference>
<dbReference type="PANTHER" id="PTHR45945:SF3">
    <property type="entry name" value="REGULATOR OF G-PROTEIN SIGNALING LOCO"/>
    <property type="match status" value="1"/>
</dbReference>
<feature type="domain" description="PID" evidence="3">
    <location>
        <begin position="171"/>
        <end position="269"/>
    </location>
</feature>
<proteinExistence type="predicted"/>
<dbReference type="SUPFAM" id="SSF54236">
    <property type="entry name" value="Ubiquitin-like"/>
    <property type="match status" value="2"/>
</dbReference>
<feature type="domain" description="PDZ" evidence="4">
    <location>
        <begin position="22"/>
        <end position="99"/>
    </location>
</feature>
<feature type="compositionally biased region" description="Basic and acidic residues" evidence="2">
    <location>
        <begin position="625"/>
        <end position="635"/>
    </location>
</feature>
<dbReference type="Proteomes" id="UP001652740">
    <property type="component" value="Unplaced"/>
</dbReference>
<dbReference type="Gene3D" id="1.10.196.10">
    <property type="match status" value="1"/>
</dbReference>
<dbReference type="InterPro" id="IPR006020">
    <property type="entry name" value="PTB/PI_dom"/>
</dbReference>
<feature type="region of interest" description="Disordered" evidence="2">
    <location>
        <begin position="898"/>
        <end position="965"/>
    </location>
</feature>
<feature type="region of interest" description="Disordered" evidence="2">
    <location>
        <begin position="94"/>
        <end position="134"/>
    </location>
</feature>
<dbReference type="InterPro" id="IPR001478">
    <property type="entry name" value="PDZ"/>
</dbReference>
<gene>
    <name evidence="8" type="primary">LOC113522272</name>
</gene>
<dbReference type="InterPro" id="IPR024066">
    <property type="entry name" value="RGS_subdom1/3"/>
</dbReference>
<dbReference type="SMART" id="SM00455">
    <property type="entry name" value="RBD"/>
    <property type="match status" value="1"/>
</dbReference>
<dbReference type="InterPro" id="IPR029071">
    <property type="entry name" value="Ubiquitin-like_domsf"/>
</dbReference>
<feature type="compositionally biased region" description="Low complexity" evidence="2">
    <location>
        <begin position="1418"/>
        <end position="1451"/>
    </location>
</feature>
<feature type="domain" description="RGS" evidence="5">
    <location>
        <begin position="765"/>
        <end position="876"/>
    </location>
</feature>
<protein>
    <submittedName>
        <fullName evidence="8">Regulator of G-protein signaling loco</fullName>
    </submittedName>
</protein>
<feature type="region of interest" description="Disordered" evidence="2">
    <location>
        <begin position="1404"/>
        <end position="1510"/>
    </location>
</feature>
<dbReference type="PROSITE" id="PS50132">
    <property type="entry name" value="RGS"/>
    <property type="match status" value="1"/>
</dbReference>
<dbReference type="SMART" id="SM00462">
    <property type="entry name" value="PTB"/>
    <property type="match status" value="1"/>
</dbReference>
<name>A0ABM3MYX4_GALME</name>
<dbReference type="PROSITE" id="PS01179">
    <property type="entry name" value="PID"/>
    <property type="match status" value="1"/>
</dbReference>
<dbReference type="SUPFAM" id="SSF50156">
    <property type="entry name" value="PDZ domain-like"/>
    <property type="match status" value="1"/>
</dbReference>
<dbReference type="Pfam" id="PF00615">
    <property type="entry name" value="RGS"/>
    <property type="match status" value="1"/>
</dbReference>
<dbReference type="PROSITE" id="PS50106">
    <property type="entry name" value="PDZ"/>
    <property type="match status" value="1"/>
</dbReference>
<dbReference type="PANTHER" id="PTHR45945">
    <property type="entry name" value="REGULATOR OF G-PROTEIN SIGNALING LOCO"/>
    <property type="match status" value="1"/>
</dbReference>
<feature type="compositionally biased region" description="Pro residues" evidence="2">
    <location>
        <begin position="952"/>
        <end position="962"/>
    </location>
</feature>
<feature type="region of interest" description="Disordered" evidence="2">
    <location>
        <begin position="376"/>
        <end position="401"/>
    </location>
</feature>
<dbReference type="InterPro" id="IPR046995">
    <property type="entry name" value="RGS10/12/14-like"/>
</dbReference>
<dbReference type="SUPFAM" id="SSF48097">
    <property type="entry name" value="Regulator of G-protein signaling, RGS"/>
    <property type="match status" value="1"/>
</dbReference>
<feature type="compositionally biased region" description="Low complexity" evidence="2">
    <location>
        <begin position="898"/>
        <end position="923"/>
    </location>
</feature>
<dbReference type="InterPro" id="IPR011993">
    <property type="entry name" value="PH-like_dom_sf"/>
</dbReference>